<dbReference type="AlphaFoldDB" id="A0A0A8XP59"/>
<dbReference type="EMBL" id="GBRH01282371">
    <property type="protein sequence ID" value="JAD15524.1"/>
    <property type="molecule type" value="Transcribed_RNA"/>
</dbReference>
<reference evidence="1" key="1">
    <citation type="submission" date="2014-09" db="EMBL/GenBank/DDBJ databases">
        <authorList>
            <person name="Magalhaes I.L.F."/>
            <person name="Oliveira U."/>
            <person name="Santos F.R."/>
            <person name="Vidigal T.H.D.A."/>
            <person name="Brescovit A.D."/>
            <person name="Santos A.J."/>
        </authorList>
    </citation>
    <scope>NUCLEOTIDE SEQUENCE</scope>
    <source>
        <tissue evidence="1">Shoot tissue taken approximately 20 cm above the soil surface</tissue>
    </source>
</reference>
<proteinExistence type="predicted"/>
<sequence length="57" mass="6981">MAYKEFAHLKTSCHETIIKLAIHCRYFILFFYFSMDNLYHQWLKEMGTNSIFRKLSN</sequence>
<accession>A0A0A8XP59</accession>
<reference evidence="1" key="2">
    <citation type="journal article" date="2015" name="Data Brief">
        <title>Shoot transcriptome of the giant reed, Arundo donax.</title>
        <authorList>
            <person name="Barrero R.A."/>
            <person name="Guerrero F.D."/>
            <person name="Moolhuijzen P."/>
            <person name="Goolsby J.A."/>
            <person name="Tidwell J."/>
            <person name="Bellgard S.E."/>
            <person name="Bellgard M.I."/>
        </authorList>
    </citation>
    <scope>NUCLEOTIDE SEQUENCE</scope>
    <source>
        <tissue evidence="1">Shoot tissue taken approximately 20 cm above the soil surface</tissue>
    </source>
</reference>
<protein>
    <submittedName>
        <fullName evidence="1">Uncharacterized protein</fullName>
    </submittedName>
</protein>
<name>A0A0A8XP59_ARUDO</name>
<evidence type="ECO:0000313" key="1">
    <source>
        <dbReference type="EMBL" id="JAD15524.1"/>
    </source>
</evidence>
<organism evidence="1">
    <name type="scientific">Arundo donax</name>
    <name type="common">Giant reed</name>
    <name type="synonym">Donax arundinaceus</name>
    <dbReference type="NCBI Taxonomy" id="35708"/>
    <lineage>
        <taxon>Eukaryota</taxon>
        <taxon>Viridiplantae</taxon>
        <taxon>Streptophyta</taxon>
        <taxon>Embryophyta</taxon>
        <taxon>Tracheophyta</taxon>
        <taxon>Spermatophyta</taxon>
        <taxon>Magnoliopsida</taxon>
        <taxon>Liliopsida</taxon>
        <taxon>Poales</taxon>
        <taxon>Poaceae</taxon>
        <taxon>PACMAD clade</taxon>
        <taxon>Arundinoideae</taxon>
        <taxon>Arundineae</taxon>
        <taxon>Arundo</taxon>
    </lineage>
</organism>